<accession>A0A1C3NMI6</accession>
<dbReference type="OrthoDB" id="6398673at2"/>
<protein>
    <submittedName>
        <fullName evidence="2">Uncharacterized protein</fullName>
    </submittedName>
</protein>
<keyword evidence="4" id="KW-1185">Reference proteome</keyword>
<sequence>MSADDPEPGVAHFCPTCSGTRGLDEHLIEVSFAAHFLGNTSPYLSEHGTTKIRTETIGDWLRLAAQLEKVEVDTWKFESSDGLYCGSIGDNIDAHAKHYTTHATALTRFMFVCSGLEEAYRFIDHLYGPLSARKGTAKGLLKRTSSLRAVALLDDLFESEGVSAVPQDFRHHCNNFIMLFERYKASHAAALGGMGLLAEGRLTFALQVVRNLRNHVAHGTFPLGPPAEYGGHEDSEELVLMLRHACRVSALYIQIILRWFSLGFESYEYRAIEGGNGKEFDHFIENCTLEYIQDLHVKRDFALHKDLYDYDINDD</sequence>
<gene>
    <name evidence="2" type="ORF">XBLMG947_2360</name>
    <name evidence="1" type="ORF">XbrCFBP1976_10990</name>
</gene>
<dbReference type="STRING" id="56449.XBLMG947_2360"/>
<dbReference type="EMBL" id="FLTX01000036">
    <property type="protein sequence ID" value="SBV51571.1"/>
    <property type="molecule type" value="Genomic_DNA"/>
</dbReference>
<reference evidence="2 3" key="1">
    <citation type="submission" date="2016-06" db="EMBL/GenBank/DDBJ databases">
        <authorList>
            <person name="Kjaerup R.B."/>
            <person name="Dalgaard T.S."/>
            <person name="Juul-Madsen H.R."/>
        </authorList>
    </citation>
    <scope>NUCLEOTIDE SEQUENCE [LARGE SCALE GENOMIC DNA]</scope>
    <source>
        <strain evidence="2">LMG947</strain>
    </source>
</reference>
<organism evidence="2 3">
    <name type="scientific">Xanthomonas bromi</name>
    <dbReference type="NCBI Taxonomy" id="56449"/>
    <lineage>
        <taxon>Bacteria</taxon>
        <taxon>Pseudomonadati</taxon>
        <taxon>Pseudomonadota</taxon>
        <taxon>Gammaproteobacteria</taxon>
        <taxon>Lysobacterales</taxon>
        <taxon>Lysobacteraceae</taxon>
        <taxon>Xanthomonas</taxon>
    </lineage>
</organism>
<evidence type="ECO:0000313" key="1">
    <source>
        <dbReference type="EMBL" id="PPV06771.1"/>
    </source>
</evidence>
<dbReference type="Proteomes" id="UP000239710">
    <property type="component" value="Unassembled WGS sequence"/>
</dbReference>
<proteinExistence type="predicted"/>
<evidence type="ECO:0000313" key="3">
    <source>
        <dbReference type="Proteomes" id="UP000092503"/>
    </source>
</evidence>
<evidence type="ECO:0000313" key="2">
    <source>
        <dbReference type="EMBL" id="SBV51571.1"/>
    </source>
</evidence>
<reference evidence="1 4" key="2">
    <citation type="submission" date="2016-08" db="EMBL/GenBank/DDBJ databases">
        <title>Evolution of the type three secretion system and type three effector repertoires in Xanthomonas.</title>
        <authorList>
            <person name="Merda D."/>
            <person name="Briand M."/>
            <person name="Bosis E."/>
            <person name="Rousseau C."/>
            <person name="Portier P."/>
            <person name="Jacques M.-A."/>
            <person name="Fischer-Le Saux M."/>
        </authorList>
    </citation>
    <scope>NUCLEOTIDE SEQUENCE [LARGE SCALE GENOMIC DNA]</scope>
    <source>
        <strain evidence="1 4">CFBP1976</strain>
    </source>
</reference>
<dbReference type="RefSeq" id="WP_065468862.1">
    <property type="nucleotide sequence ID" value="NZ_FLTX01000036.1"/>
</dbReference>
<dbReference type="AlphaFoldDB" id="A0A1C3NMI6"/>
<evidence type="ECO:0000313" key="4">
    <source>
        <dbReference type="Proteomes" id="UP000239710"/>
    </source>
</evidence>
<dbReference type="EMBL" id="MDCE01000013">
    <property type="protein sequence ID" value="PPV06771.1"/>
    <property type="molecule type" value="Genomic_DNA"/>
</dbReference>
<name>A0A1C3NMI6_9XANT</name>
<dbReference type="Proteomes" id="UP000092503">
    <property type="component" value="Unassembled WGS sequence"/>
</dbReference>